<protein>
    <recommendedName>
        <fullName evidence="4 12">Heme exporter protein B</fullName>
    </recommendedName>
</protein>
<comment type="caution">
    <text evidence="14">The sequence shown here is derived from an EMBL/GenBank/DDBJ whole genome shotgun (WGS) entry which is preliminary data.</text>
</comment>
<dbReference type="PRINTS" id="PR01414">
    <property type="entry name" value="CCMBBIOGNSIS"/>
</dbReference>
<evidence type="ECO:0000313" key="15">
    <source>
        <dbReference type="Proteomes" id="UP001595548"/>
    </source>
</evidence>
<proteinExistence type="inferred from homology"/>
<feature type="transmembrane region" description="Helical" evidence="13">
    <location>
        <begin position="203"/>
        <end position="226"/>
    </location>
</feature>
<keyword evidence="7 12" id="KW-0997">Cell inner membrane</keyword>
<dbReference type="PANTHER" id="PTHR30070:SF1">
    <property type="entry name" value="CYTOCHROME C BIOGENESIS B-RELATED"/>
    <property type="match status" value="1"/>
</dbReference>
<evidence type="ECO:0000256" key="7">
    <source>
        <dbReference type="ARBA" id="ARBA00022519"/>
    </source>
</evidence>
<evidence type="ECO:0000256" key="13">
    <source>
        <dbReference type="SAM" id="Phobius"/>
    </source>
</evidence>
<evidence type="ECO:0000256" key="1">
    <source>
        <dbReference type="ARBA" id="ARBA00002442"/>
    </source>
</evidence>
<sequence>MPNTDNRYQIGAGFKAVIRRDLTSLWRNRSDIASPLVFFLISITLLPLGVDPSDKLLATIAPGMIWIMALLATLLSLDTLFRQDYDDGSLTQFILSPQPLYLTVLAKVIVHWLTTGLPLALIAPVLGVMLSLPSGGYWPLVLSLTIGTAIMSLIGAMGAALTVCLRSSALVLTLIIMPLYLPVLIIGANTVSSAVAGFGATQGLALLGAALALALLVMPLAAAGALRISSNH</sequence>
<evidence type="ECO:0000256" key="6">
    <source>
        <dbReference type="ARBA" id="ARBA00022475"/>
    </source>
</evidence>
<dbReference type="Pfam" id="PF03379">
    <property type="entry name" value="CcmB"/>
    <property type="match status" value="1"/>
</dbReference>
<dbReference type="InterPro" id="IPR026031">
    <property type="entry name" value="Cyt_c_CcmB_bac"/>
</dbReference>
<evidence type="ECO:0000256" key="8">
    <source>
        <dbReference type="ARBA" id="ARBA00022692"/>
    </source>
</evidence>
<evidence type="ECO:0000256" key="2">
    <source>
        <dbReference type="ARBA" id="ARBA00004429"/>
    </source>
</evidence>
<keyword evidence="5 12" id="KW-0813">Transport</keyword>
<feature type="transmembrane region" description="Helical" evidence="13">
    <location>
        <begin position="56"/>
        <end position="80"/>
    </location>
</feature>
<comment type="subcellular location">
    <subcellularLocation>
        <location evidence="2">Cell inner membrane</location>
        <topology evidence="2">Multi-pass membrane protein</topology>
    </subcellularLocation>
</comment>
<feature type="transmembrane region" description="Helical" evidence="13">
    <location>
        <begin position="137"/>
        <end position="163"/>
    </location>
</feature>
<evidence type="ECO:0000256" key="12">
    <source>
        <dbReference type="PIRNR" id="PIRNR002764"/>
    </source>
</evidence>
<comment type="function">
    <text evidence="1 12">Required for the export of heme to the periplasm for the biogenesis of c-type cytochromes.</text>
</comment>
<feature type="transmembrane region" description="Helical" evidence="13">
    <location>
        <begin position="32"/>
        <end position="50"/>
    </location>
</feature>
<name>A0ABV7HM31_9GAMM</name>
<evidence type="ECO:0000256" key="10">
    <source>
        <dbReference type="ARBA" id="ARBA00022989"/>
    </source>
</evidence>
<feature type="transmembrane region" description="Helical" evidence="13">
    <location>
        <begin position="170"/>
        <end position="191"/>
    </location>
</feature>
<feature type="transmembrane region" description="Helical" evidence="13">
    <location>
        <begin position="100"/>
        <end position="125"/>
    </location>
</feature>
<evidence type="ECO:0000313" key="14">
    <source>
        <dbReference type="EMBL" id="MFC3154923.1"/>
    </source>
</evidence>
<organism evidence="14 15">
    <name type="scientific">Gilvimarinus japonicus</name>
    <dbReference type="NCBI Taxonomy" id="1796469"/>
    <lineage>
        <taxon>Bacteria</taxon>
        <taxon>Pseudomonadati</taxon>
        <taxon>Pseudomonadota</taxon>
        <taxon>Gammaproteobacteria</taxon>
        <taxon>Cellvibrionales</taxon>
        <taxon>Cellvibrionaceae</taxon>
        <taxon>Gilvimarinus</taxon>
    </lineage>
</organism>
<dbReference type="Proteomes" id="UP001595548">
    <property type="component" value="Unassembled WGS sequence"/>
</dbReference>
<dbReference type="EMBL" id="JBHRTL010000006">
    <property type="protein sequence ID" value="MFC3154923.1"/>
    <property type="molecule type" value="Genomic_DNA"/>
</dbReference>
<evidence type="ECO:0000256" key="9">
    <source>
        <dbReference type="ARBA" id="ARBA00022748"/>
    </source>
</evidence>
<keyword evidence="6 12" id="KW-1003">Cell membrane</keyword>
<accession>A0ABV7HM31</accession>
<reference evidence="15" key="1">
    <citation type="journal article" date="2019" name="Int. J. Syst. Evol. Microbiol.">
        <title>The Global Catalogue of Microorganisms (GCM) 10K type strain sequencing project: providing services to taxonomists for standard genome sequencing and annotation.</title>
        <authorList>
            <consortium name="The Broad Institute Genomics Platform"/>
            <consortium name="The Broad Institute Genome Sequencing Center for Infectious Disease"/>
            <person name="Wu L."/>
            <person name="Ma J."/>
        </authorList>
    </citation>
    <scope>NUCLEOTIDE SEQUENCE [LARGE SCALE GENOMIC DNA]</scope>
    <source>
        <strain evidence="15">KCTC 52141</strain>
    </source>
</reference>
<evidence type="ECO:0000256" key="4">
    <source>
        <dbReference type="ARBA" id="ARBA00016452"/>
    </source>
</evidence>
<dbReference type="PIRSF" id="PIRSF002764">
    <property type="entry name" value="CcmB"/>
    <property type="match status" value="1"/>
</dbReference>
<dbReference type="PANTHER" id="PTHR30070">
    <property type="entry name" value="HEME EXPORTER PROTEIN B"/>
    <property type="match status" value="1"/>
</dbReference>
<dbReference type="InterPro" id="IPR003544">
    <property type="entry name" value="Cyt_c_biogenesis_CcmB"/>
</dbReference>
<keyword evidence="11 12" id="KW-0472">Membrane</keyword>
<gene>
    <name evidence="14" type="primary">ccmB</name>
    <name evidence="14" type="ORF">ACFOEB_06880</name>
</gene>
<comment type="similarity">
    <text evidence="3 12">Belongs to the CcmB/CycW/HelB family.</text>
</comment>
<keyword evidence="10 13" id="KW-1133">Transmembrane helix</keyword>
<keyword evidence="8 13" id="KW-0812">Transmembrane</keyword>
<evidence type="ECO:0000256" key="5">
    <source>
        <dbReference type="ARBA" id="ARBA00022448"/>
    </source>
</evidence>
<keyword evidence="9 12" id="KW-0201">Cytochrome c-type biogenesis</keyword>
<keyword evidence="15" id="KW-1185">Reference proteome</keyword>
<evidence type="ECO:0000256" key="11">
    <source>
        <dbReference type="ARBA" id="ARBA00023136"/>
    </source>
</evidence>
<dbReference type="RefSeq" id="WP_339615080.1">
    <property type="nucleotide sequence ID" value="NZ_AP031500.1"/>
</dbReference>
<evidence type="ECO:0000256" key="3">
    <source>
        <dbReference type="ARBA" id="ARBA00010544"/>
    </source>
</evidence>
<dbReference type="NCBIfam" id="TIGR01190">
    <property type="entry name" value="ccmB"/>
    <property type="match status" value="1"/>
</dbReference>